<dbReference type="Proteomes" id="UP000267128">
    <property type="component" value="Unassembled WGS sequence"/>
</dbReference>
<name>A0A3N0CLB1_9ACTN</name>
<keyword evidence="1" id="KW-0238">DNA-binding</keyword>
<dbReference type="SUPFAM" id="SSF142906">
    <property type="entry name" value="YjbR-like"/>
    <property type="match status" value="1"/>
</dbReference>
<sequence>MPVTLQDVRDIALSLPRAYEAQVREATKFRVKQIVFAAVSPDETRLGFGFPREEREGLVAGEPEKFMLPRPSDMRYQWVAARMEALEVDELRELIIDAWTMCVPKSVAAAYLESLGLPEPGA</sequence>
<keyword evidence="2" id="KW-1185">Reference proteome</keyword>
<dbReference type="Pfam" id="PF04237">
    <property type="entry name" value="YjbR"/>
    <property type="match status" value="1"/>
</dbReference>
<dbReference type="AlphaFoldDB" id="A0A3N0CLB1"/>
<dbReference type="OrthoDB" id="6167040at2"/>
<gene>
    <name evidence="1" type="ORF">EFK50_08185</name>
</gene>
<dbReference type="InterPro" id="IPR038056">
    <property type="entry name" value="YjbR-like_sf"/>
</dbReference>
<organism evidence="1 2">
    <name type="scientific">Nocardioides marmoriginsengisoli</name>
    <dbReference type="NCBI Taxonomy" id="661483"/>
    <lineage>
        <taxon>Bacteria</taxon>
        <taxon>Bacillati</taxon>
        <taxon>Actinomycetota</taxon>
        <taxon>Actinomycetes</taxon>
        <taxon>Propionibacteriales</taxon>
        <taxon>Nocardioidaceae</taxon>
        <taxon>Nocardioides</taxon>
    </lineage>
</organism>
<protein>
    <submittedName>
        <fullName evidence="1">MmcQ/YjbR family DNA-binding protein</fullName>
    </submittedName>
</protein>
<proteinExistence type="predicted"/>
<dbReference type="EMBL" id="RJSE01000006">
    <property type="protein sequence ID" value="RNL63703.1"/>
    <property type="molecule type" value="Genomic_DNA"/>
</dbReference>
<dbReference type="RefSeq" id="WP_123227090.1">
    <property type="nucleotide sequence ID" value="NZ_RJSE01000006.1"/>
</dbReference>
<dbReference type="GO" id="GO:0003677">
    <property type="term" value="F:DNA binding"/>
    <property type="evidence" value="ECO:0007669"/>
    <property type="project" value="UniProtKB-KW"/>
</dbReference>
<accession>A0A3N0CLB1</accession>
<reference evidence="1 2" key="1">
    <citation type="submission" date="2018-11" db="EMBL/GenBank/DDBJ databases">
        <authorList>
            <person name="Li F."/>
        </authorList>
    </citation>
    <scope>NUCLEOTIDE SEQUENCE [LARGE SCALE GENOMIC DNA]</scope>
    <source>
        <strain evidence="1 2">Gsoil 097</strain>
    </source>
</reference>
<dbReference type="InterPro" id="IPR058532">
    <property type="entry name" value="YjbR/MT2646/Rv2570-like"/>
</dbReference>
<dbReference type="Gene3D" id="3.90.1150.30">
    <property type="match status" value="1"/>
</dbReference>
<evidence type="ECO:0000313" key="2">
    <source>
        <dbReference type="Proteomes" id="UP000267128"/>
    </source>
</evidence>
<evidence type="ECO:0000313" key="1">
    <source>
        <dbReference type="EMBL" id="RNL63703.1"/>
    </source>
</evidence>
<comment type="caution">
    <text evidence="1">The sequence shown here is derived from an EMBL/GenBank/DDBJ whole genome shotgun (WGS) entry which is preliminary data.</text>
</comment>